<name>A0AAQ3KU99_9LILI</name>
<evidence type="ECO:0000313" key="2">
    <source>
        <dbReference type="Proteomes" id="UP001327560"/>
    </source>
</evidence>
<organism evidence="1 2">
    <name type="scientific">Canna indica</name>
    <name type="common">Indian-shot</name>
    <dbReference type="NCBI Taxonomy" id="4628"/>
    <lineage>
        <taxon>Eukaryota</taxon>
        <taxon>Viridiplantae</taxon>
        <taxon>Streptophyta</taxon>
        <taxon>Embryophyta</taxon>
        <taxon>Tracheophyta</taxon>
        <taxon>Spermatophyta</taxon>
        <taxon>Magnoliopsida</taxon>
        <taxon>Liliopsida</taxon>
        <taxon>Zingiberales</taxon>
        <taxon>Cannaceae</taxon>
        <taxon>Canna</taxon>
    </lineage>
</organism>
<protein>
    <recommendedName>
        <fullName evidence="3">DUF1677 family protein</fullName>
    </recommendedName>
</protein>
<evidence type="ECO:0000313" key="1">
    <source>
        <dbReference type="EMBL" id="WOL15282.1"/>
    </source>
</evidence>
<gene>
    <name evidence="1" type="ORF">Cni_G24063</name>
</gene>
<dbReference type="PANTHER" id="PTHR33108">
    <property type="entry name" value="OS01G0745000 PROTEIN"/>
    <property type="match status" value="1"/>
</dbReference>
<accession>A0AAQ3KU99</accession>
<dbReference type="Pfam" id="PF07911">
    <property type="entry name" value="DUF1677"/>
    <property type="match status" value="1"/>
</dbReference>
<dbReference type="EMBL" id="CP136896">
    <property type="protein sequence ID" value="WOL15282.1"/>
    <property type="molecule type" value="Genomic_DNA"/>
</dbReference>
<dbReference type="Proteomes" id="UP001327560">
    <property type="component" value="Chromosome 7"/>
</dbReference>
<proteinExistence type="predicted"/>
<evidence type="ECO:0008006" key="3">
    <source>
        <dbReference type="Google" id="ProtNLM"/>
    </source>
</evidence>
<sequence>MEIESAKCACCGLCEDCTEEYISSVKANFQGKWLCGLCSEAVVDELGRPGRRKTSLRGVEEAVMAHTAFCSKSSSNPAIKVADGMRQMLRRRSAGDLSAPPAANKKYYGRVARSS</sequence>
<dbReference type="AlphaFoldDB" id="A0AAQ3KU99"/>
<keyword evidence="2" id="KW-1185">Reference proteome</keyword>
<dbReference type="PANTHER" id="PTHR33108:SF2">
    <property type="entry name" value="OS03G0665700 PROTEIN"/>
    <property type="match status" value="1"/>
</dbReference>
<reference evidence="1 2" key="1">
    <citation type="submission" date="2023-10" db="EMBL/GenBank/DDBJ databases">
        <title>Chromosome-scale genome assembly provides insights into flower coloration mechanisms of Canna indica.</title>
        <authorList>
            <person name="Li C."/>
        </authorList>
    </citation>
    <scope>NUCLEOTIDE SEQUENCE [LARGE SCALE GENOMIC DNA]</scope>
    <source>
        <tissue evidence="1">Flower</tissue>
    </source>
</reference>
<dbReference type="InterPro" id="IPR012876">
    <property type="entry name" value="DUF1677_pln"/>
</dbReference>